<dbReference type="AlphaFoldDB" id="A0AAD7HG41"/>
<dbReference type="Proteomes" id="UP001215280">
    <property type="component" value="Unassembled WGS sequence"/>
</dbReference>
<evidence type="ECO:0000313" key="1">
    <source>
        <dbReference type="EMBL" id="KAJ7719522.1"/>
    </source>
</evidence>
<keyword evidence="2" id="KW-1185">Reference proteome</keyword>
<name>A0AAD7HG41_9AGAR</name>
<comment type="caution">
    <text evidence="1">The sequence shown here is derived from an EMBL/GenBank/DDBJ whole genome shotgun (WGS) entry which is preliminary data.</text>
</comment>
<accession>A0AAD7HG41</accession>
<proteinExistence type="predicted"/>
<evidence type="ECO:0000313" key="2">
    <source>
        <dbReference type="Proteomes" id="UP001215280"/>
    </source>
</evidence>
<gene>
    <name evidence="1" type="ORF">DFH07DRAFT_972908</name>
</gene>
<organism evidence="1 2">
    <name type="scientific">Mycena maculata</name>
    <dbReference type="NCBI Taxonomy" id="230809"/>
    <lineage>
        <taxon>Eukaryota</taxon>
        <taxon>Fungi</taxon>
        <taxon>Dikarya</taxon>
        <taxon>Basidiomycota</taxon>
        <taxon>Agaricomycotina</taxon>
        <taxon>Agaricomycetes</taxon>
        <taxon>Agaricomycetidae</taxon>
        <taxon>Agaricales</taxon>
        <taxon>Marasmiineae</taxon>
        <taxon>Mycenaceae</taxon>
        <taxon>Mycena</taxon>
    </lineage>
</organism>
<reference evidence="1" key="1">
    <citation type="submission" date="2023-03" db="EMBL/GenBank/DDBJ databases">
        <title>Massive genome expansion in bonnet fungi (Mycena s.s.) driven by repeated elements and novel gene families across ecological guilds.</title>
        <authorList>
            <consortium name="Lawrence Berkeley National Laboratory"/>
            <person name="Harder C.B."/>
            <person name="Miyauchi S."/>
            <person name="Viragh M."/>
            <person name="Kuo A."/>
            <person name="Thoen E."/>
            <person name="Andreopoulos B."/>
            <person name="Lu D."/>
            <person name="Skrede I."/>
            <person name="Drula E."/>
            <person name="Henrissat B."/>
            <person name="Morin E."/>
            <person name="Kohler A."/>
            <person name="Barry K."/>
            <person name="LaButti K."/>
            <person name="Morin E."/>
            <person name="Salamov A."/>
            <person name="Lipzen A."/>
            <person name="Mereny Z."/>
            <person name="Hegedus B."/>
            <person name="Baldrian P."/>
            <person name="Stursova M."/>
            <person name="Weitz H."/>
            <person name="Taylor A."/>
            <person name="Grigoriev I.V."/>
            <person name="Nagy L.G."/>
            <person name="Martin F."/>
            <person name="Kauserud H."/>
        </authorList>
    </citation>
    <scope>NUCLEOTIDE SEQUENCE</scope>
    <source>
        <strain evidence="1">CBHHK188m</strain>
    </source>
</reference>
<protein>
    <submittedName>
        <fullName evidence="1">Uncharacterized protein</fullName>
    </submittedName>
</protein>
<dbReference type="EMBL" id="JARJLG010000291">
    <property type="protein sequence ID" value="KAJ7719522.1"/>
    <property type="molecule type" value="Genomic_DNA"/>
</dbReference>
<sequence length="473" mass="52238">MAPRTFLCRDCPIHGGNHYVRVVEKVAHAAEIQLHRRPAPNSGSSETTPDLPRLLSSLSLSPVPVAPSVTQPTLSSDNDANLADWMTALVLTDDGPDPYHQLSKLFSEWSEVQEMHAPQIPDEFHPISVPEATRSITSLLANQKPVPHRNTKGQTILLKIREDVRVALQRLEFTFDHSISREVDEMRSILDAASETVTAAGASLQALAANYHLKELRNEVVSEIQVLDRHIDVVSARLPRVPAQPDTGPVRYSAVHIFSNPIADLDLIAQMTLLLVVICNVIIGLGNNPCNFILDTVKAIIGLVMSMNVAPDATNDAEQLFVLEQLPSNLHAALKALKIDSKTTIYAVCPSCCFTHALTEDKVTGALTYPASCQNTIIGKDGPFNCNEALLELHHQKMRPIKIYVFPSFEEWLARLLSDPKIEEMCDKACDDAMASYAGEKTENVTNVFQADFLRGFEGPQRKKLFVDRGSRM</sequence>